<organism evidence="1">
    <name type="scientific">Ovis aries</name>
    <name type="common">Sheep</name>
    <dbReference type="NCBI Taxonomy" id="9940"/>
    <lineage>
        <taxon>Eukaryota</taxon>
        <taxon>Metazoa</taxon>
        <taxon>Chordata</taxon>
        <taxon>Craniata</taxon>
        <taxon>Vertebrata</taxon>
        <taxon>Euteleostomi</taxon>
        <taxon>Mammalia</taxon>
        <taxon>Eutheria</taxon>
        <taxon>Laurasiatheria</taxon>
        <taxon>Artiodactyla</taxon>
        <taxon>Ruminantia</taxon>
        <taxon>Pecora</taxon>
        <taxon>Bovidae</taxon>
        <taxon>Caprinae</taxon>
        <taxon>Ovis</taxon>
    </lineage>
</organism>
<reference evidence="1" key="3">
    <citation type="submission" date="2025-09" db="UniProtKB">
        <authorList>
            <consortium name="Ensembl"/>
        </authorList>
    </citation>
    <scope>IDENTIFICATION</scope>
</reference>
<reference evidence="1" key="1">
    <citation type="submission" date="2020-11" db="EMBL/GenBank/DDBJ databases">
        <authorList>
            <person name="Davenport K.M."/>
            <person name="Bickhart D.M."/>
            <person name="Smith T.P.L."/>
            <person name="Murdoch B.M."/>
            <person name="Rosen B.D."/>
        </authorList>
    </citation>
    <scope>NUCLEOTIDE SEQUENCE [LARGE SCALE GENOMIC DNA]</scope>
    <source>
        <strain evidence="1">OAR_USU_Benz2616</strain>
    </source>
</reference>
<name>A0AC11E8V7_SHEEP</name>
<evidence type="ECO:0000313" key="1">
    <source>
        <dbReference type="Ensembl" id="ENSOARP00020053597.1"/>
    </source>
</evidence>
<gene>
    <name evidence="1" type="primary">LCORL</name>
</gene>
<reference evidence="1" key="2">
    <citation type="submission" date="2025-08" db="UniProtKB">
        <authorList>
            <consortium name="Ensembl"/>
        </authorList>
    </citation>
    <scope>IDENTIFICATION</scope>
</reference>
<protein>
    <submittedName>
        <fullName evidence="1">Ligand dependent nuclear receptor corepressor like</fullName>
    </submittedName>
</protein>
<dbReference type="Ensembl" id="ENSOART00020067557.1">
    <property type="protein sequence ID" value="ENSOARP00020053597.1"/>
    <property type="gene ID" value="ENSOARG00020024486.2"/>
</dbReference>
<proteinExistence type="predicted"/>
<sequence>MDHGYEETSVYLKDCIPSLDSSQSTPTEELSSQGQSNTEKIECQAENYLNALFRKKDLPQNCDPNIPLVAQELMKKMIRQFAIEYISKSGKIQENRNGSIGPSLICKSIQMNQAENSLQEEQEGPLDLTVNRMQEQNTQQGDGVLDLSTKKTSIKSEESSICDPSSENSVAGSTVDAKSEEATKMEKGKSALSKVLESLCIHHQEQVLAMLKFLVQEQNAASLCCCNSSYTVSSESQNPLIEDDVDGLLCSCEYRLAEGGCLHNERQSPGFVPLPVCIKDLHCLSCQTVTIEHIKKVVNRGIADSYNSHRFCSGLLADIHSTKSGFQSPRSSREICDVSVNLQDVCRSRSPSPPPLSPVQAEGFEKLKDVILECSALENNRLETSINQPPSLTPAEISNDEDGHEGKMPKTKKSSNSDSLLLEDSNNCTTNHEKGETTIIFQDLMDRINEKLKSIETIDMTNLIKLSSSDCNTDNDLKLRDLITSLLHNAKASDYSFMELLSQHDKKIENKIIQTRFRKRQETLFAMHSSPDSPIFRRQSLQIKRELASLDENFMRKKYTEKNPRKFLRNDELFSADKEQFYHCQRPLQNSKSLQDNNHVETSFLPDYGLQSLQLPLNNLETNLAFDAFSESFKTASPEKMNIRRSQEISVARKKFLQNHKENPKLENTQTPLKSDIPGLLSRTKRNIGGILYM</sequence>
<accession>A0AC11E8V7</accession>